<dbReference type="Proteomes" id="UP000297273">
    <property type="component" value="Unassembled WGS sequence"/>
</dbReference>
<accession>A0ABY2MD74</accession>
<name>A0ABY2MD74_9LEPT</name>
<evidence type="ECO:0008006" key="3">
    <source>
        <dbReference type="Google" id="ProtNLM"/>
    </source>
</evidence>
<proteinExistence type="predicted"/>
<dbReference type="EMBL" id="RQGC01000009">
    <property type="protein sequence ID" value="TGL39624.1"/>
    <property type="molecule type" value="Genomic_DNA"/>
</dbReference>
<dbReference type="RefSeq" id="WP_135646401.1">
    <property type="nucleotide sequence ID" value="NZ_RQGC01000009.1"/>
</dbReference>
<evidence type="ECO:0000313" key="2">
    <source>
        <dbReference type="Proteomes" id="UP000297273"/>
    </source>
</evidence>
<evidence type="ECO:0000313" key="1">
    <source>
        <dbReference type="EMBL" id="TGL39624.1"/>
    </source>
</evidence>
<sequence>MQRPFVQDDIIEVINLIAGELLQYYRRYIGIVKQVNSDLSILVHSPDFHTKEDDPQSWIPLVPGNQNHSAIIPKIGESWEFGFYNGNPESGRYYNQFSPDYESPNGSQSKQVIWEKDASNYILFDSTANKLTLKRGNTSIEITGSQINVSDGVTTYNLIGHIHDTPTGPSGPARNP</sequence>
<comment type="caution">
    <text evidence="1">The sequence shown here is derived from an EMBL/GenBank/DDBJ whole genome shotgun (WGS) entry which is preliminary data.</text>
</comment>
<gene>
    <name evidence="1" type="ORF">EHQ53_13970</name>
</gene>
<organism evidence="1 2">
    <name type="scientific">Leptospira langatensis</name>
    <dbReference type="NCBI Taxonomy" id="2484983"/>
    <lineage>
        <taxon>Bacteria</taxon>
        <taxon>Pseudomonadati</taxon>
        <taxon>Spirochaetota</taxon>
        <taxon>Spirochaetia</taxon>
        <taxon>Leptospirales</taxon>
        <taxon>Leptospiraceae</taxon>
        <taxon>Leptospira</taxon>
    </lineage>
</organism>
<keyword evidence="2" id="KW-1185">Reference proteome</keyword>
<reference evidence="2" key="1">
    <citation type="journal article" date="2019" name="PLoS Negl. Trop. Dis.">
        <title>Revisiting the worldwide diversity of Leptospira species in the environment.</title>
        <authorList>
            <person name="Vincent A.T."/>
            <person name="Schiettekatte O."/>
            <person name="Bourhy P."/>
            <person name="Veyrier F.J."/>
            <person name="Picardeau M."/>
        </authorList>
    </citation>
    <scope>NUCLEOTIDE SEQUENCE [LARGE SCALE GENOMIC DNA]</scope>
    <source>
        <strain evidence="2">201702690</strain>
    </source>
</reference>
<protein>
    <recommendedName>
        <fullName evidence="3">Phage baseplate assembly protein V</fullName>
    </recommendedName>
</protein>